<keyword evidence="2" id="KW-1185">Reference proteome</keyword>
<sequence>MQAEPPDAPTPVPLPALPSLEVHSSLAGTAPTAIIAPSSSPVPSPYPPYPHLLSSYQHLPPLPDEQSAVDGSSYINPPRPHLSEYYSHFPSPTFTTGTVPSQIIPGVERPLAAWDVHIYFPPPHENATEALYARHLWERIRYEFPELRIYRIWEHPMGPHPLPMFEVNIFTPLQFGAFVPWLVVNRGPLSVLIHPNTDKGAVWDHSVGGCWLGEKKKINFGVFEAH</sequence>
<evidence type="ECO:0000313" key="2">
    <source>
        <dbReference type="Proteomes" id="UP000267821"/>
    </source>
</evidence>
<dbReference type="PANTHER" id="PTHR36423">
    <property type="entry name" value="AFR070WP"/>
    <property type="match status" value="1"/>
</dbReference>
<gene>
    <name evidence="1" type="ORF">L211DRAFT_833026</name>
</gene>
<dbReference type="OrthoDB" id="9970095at2759"/>
<dbReference type="InParanoid" id="A0A3N4M5J8"/>
<dbReference type="InterPro" id="IPR014980">
    <property type="entry name" value="DOPA_dioxygen"/>
</dbReference>
<evidence type="ECO:0008006" key="3">
    <source>
        <dbReference type="Google" id="ProtNLM"/>
    </source>
</evidence>
<evidence type="ECO:0000313" key="1">
    <source>
        <dbReference type="EMBL" id="RPB29148.1"/>
    </source>
</evidence>
<dbReference type="PANTHER" id="PTHR36423:SF2">
    <property type="entry name" value="AFR070WP"/>
    <property type="match status" value="1"/>
</dbReference>
<dbReference type="InterPro" id="IPR023389">
    <property type="entry name" value="DOPA-like_sf"/>
</dbReference>
<dbReference type="AlphaFoldDB" id="A0A3N4M5J8"/>
<dbReference type="Proteomes" id="UP000267821">
    <property type="component" value="Unassembled WGS sequence"/>
</dbReference>
<reference evidence="1 2" key="1">
    <citation type="journal article" date="2018" name="Nat. Ecol. Evol.">
        <title>Pezizomycetes genomes reveal the molecular basis of ectomycorrhizal truffle lifestyle.</title>
        <authorList>
            <person name="Murat C."/>
            <person name="Payen T."/>
            <person name="Noel B."/>
            <person name="Kuo A."/>
            <person name="Morin E."/>
            <person name="Chen J."/>
            <person name="Kohler A."/>
            <person name="Krizsan K."/>
            <person name="Balestrini R."/>
            <person name="Da Silva C."/>
            <person name="Montanini B."/>
            <person name="Hainaut M."/>
            <person name="Levati E."/>
            <person name="Barry K.W."/>
            <person name="Belfiori B."/>
            <person name="Cichocki N."/>
            <person name="Clum A."/>
            <person name="Dockter R.B."/>
            <person name="Fauchery L."/>
            <person name="Guy J."/>
            <person name="Iotti M."/>
            <person name="Le Tacon F."/>
            <person name="Lindquist E.A."/>
            <person name="Lipzen A."/>
            <person name="Malagnac F."/>
            <person name="Mello A."/>
            <person name="Molinier V."/>
            <person name="Miyauchi S."/>
            <person name="Poulain J."/>
            <person name="Riccioni C."/>
            <person name="Rubini A."/>
            <person name="Sitrit Y."/>
            <person name="Splivallo R."/>
            <person name="Traeger S."/>
            <person name="Wang M."/>
            <person name="Zifcakova L."/>
            <person name="Wipf D."/>
            <person name="Zambonelli A."/>
            <person name="Paolocci F."/>
            <person name="Nowrousian M."/>
            <person name="Ottonello S."/>
            <person name="Baldrian P."/>
            <person name="Spatafora J.W."/>
            <person name="Henrissat B."/>
            <person name="Nagy L.G."/>
            <person name="Aury J.M."/>
            <person name="Wincker P."/>
            <person name="Grigoriev I.V."/>
            <person name="Bonfante P."/>
            <person name="Martin F.M."/>
        </authorList>
    </citation>
    <scope>NUCLEOTIDE SEQUENCE [LARGE SCALE GENOMIC DNA]</scope>
    <source>
        <strain evidence="1 2">ATCC MYA-4762</strain>
    </source>
</reference>
<protein>
    <recommendedName>
        <fullName evidence="3">Dopa 4,5-dioxygenase</fullName>
    </recommendedName>
</protein>
<organism evidence="1 2">
    <name type="scientific">Terfezia boudieri ATCC MYA-4762</name>
    <dbReference type="NCBI Taxonomy" id="1051890"/>
    <lineage>
        <taxon>Eukaryota</taxon>
        <taxon>Fungi</taxon>
        <taxon>Dikarya</taxon>
        <taxon>Ascomycota</taxon>
        <taxon>Pezizomycotina</taxon>
        <taxon>Pezizomycetes</taxon>
        <taxon>Pezizales</taxon>
        <taxon>Pezizaceae</taxon>
        <taxon>Terfezia</taxon>
    </lineage>
</organism>
<dbReference type="Gene3D" id="3.30.70.1240">
    <property type="entry name" value="DOPA-like domains"/>
    <property type="match status" value="1"/>
</dbReference>
<accession>A0A3N4M5J8</accession>
<dbReference type="EMBL" id="ML121528">
    <property type="protein sequence ID" value="RPB29148.1"/>
    <property type="molecule type" value="Genomic_DNA"/>
</dbReference>
<proteinExistence type="predicted"/>
<dbReference type="Pfam" id="PF08883">
    <property type="entry name" value="DOPA_dioxygen"/>
    <property type="match status" value="1"/>
</dbReference>
<dbReference type="SUPFAM" id="SSF143410">
    <property type="entry name" value="DOPA-like"/>
    <property type="match status" value="1"/>
</dbReference>
<name>A0A3N4M5J8_9PEZI</name>